<feature type="region of interest" description="Disordered" evidence="1">
    <location>
        <begin position="1"/>
        <end position="31"/>
    </location>
</feature>
<keyword evidence="3" id="KW-1185">Reference proteome</keyword>
<accession>A0ABW5UZ02</accession>
<protein>
    <recommendedName>
        <fullName evidence="4">DNA primase</fullName>
    </recommendedName>
</protein>
<organism evidence="2 3">
    <name type="scientific">Gulosibacter faecalis</name>
    <dbReference type="NCBI Taxonomy" id="272240"/>
    <lineage>
        <taxon>Bacteria</taxon>
        <taxon>Bacillati</taxon>
        <taxon>Actinomycetota</taxon>
        <taxon>Actinomycetes</taxon>
        <taxon>Micrococcales</taxon>
        <taxon>Microbacteriaceae</taxon>
        <taxon>Gulosibacter</taxon>
    </lineage>
</organism>
<feature type="compositionally biased region" description="Acidic residues" evidence="1">
    <location>
        <begin position="86"/>
        <end position="101"/>
    </location>
</feature>
<reference evidence="3" key="1">
    <citation type="journal article" date="2019" name="Int. J. Syst. Evol. Microbiol.">
        <title>The Global Catalogue of Microorganisms (GCM) 10K type strain sequencing project: providing services to taxonomists for standard genome sequencing and annotation.</title>
        <authorList>
            <consortium name="The Broad Institute Genomics Platform"/>
            <consortium name="The Broad Institute Genome Sequencing Center for Infectious Disease"/>
            <person name="Wu L."/>
            <person name="Ma J."/>
        </authorList>
    </citation>
    <scope>NUCLEOTIDE SEQUENCE [LARGE SCALE GENOMIC DNA]</scope>
    <source>
        <strain evidence="3">TISTR 1514</strain>
    </source>
</reference>
<name>A0ABW5UZ02_9MICO</name>
<evidence type="ECO:0000313" key="2">
    <source>
        <dbReference type="EMBL" id="MFD2758233.1"/>
    </source>
</evidence>
<evidence type="ECO:0000256" key="1">
    <source>
        <dbReference type="SAM" id="MobiDB-lite"/>
    </source>
</evidence>
<sequence>MVNEPQEEQLLGDAPAVSDAGWDSLLSSTFSAPPGFADFLVDMFDSVGDDGEVSETTPDGVDDGDDGAIDPDAIDDDDLDPGTGEDPVDGADESDSDDSAADEPSANEQTYTEPDPVDALTGAGESSDDYSALDDDGYGESDFDAGDDGTDDIDVGDLGF</sequence>
<feature type="compositionally biased region" description="Acidic residues" evidence="1">
    <location>
        <begin position="126"/>
        <end position="160"/>
    </location>
</feature>
<gene>
    <name evidence="2" type="ORF">ACFSW7_07560</name>
</gene>
<dbReference type="RefSeq" id="WP_019619659.1">
    <property type="nucleotide sequence ID" value="NZ_JBHUNE010000006.1"/>
</dbReference>
<proteinExistence type="predicted"/>
<dbReference type="EMBL" id="JBHUNE010000006">
    <property type="protein sequence ID" value="MFD2758233.1"/>
    <property type="molecule type" value="Genomic_DNA"/>
</dbReference>
<dbReference type="Proteomes" id="UP001597492">
    <property type="component" value="Unassembled WGS sequence"/>
</dbReference>
<evidence type="ECO:0008006" key="4">
    <source>
        <dbReference type="Google" id="ProtNLM"/>
    </source>
</evidence>
<feature type="region of interest" description="Disordered" evidence="1">
    <location>
        <begin position="47"/>
        <end position="160"/>
    </location>
</feature>
<evidence type="ECO:0000313" key="3">
    <source>
        <dbReference type="Proteomes" id="UP001597492"/>
    </source>
</evidence>
<comment type="caution">
    <text evidence="2">The sequence shown here is derived from an EMBL/GenBank/DDBJ whole genome shotgun (WGS) entry which is preliminary data.</text>
</comment>
<feature type="compositionally biased region" description="Acidic residues" evidence="1">
    <location>
        <begin position="60"/>
        <end position="80"/>
    </location>
</feature>